<dbReference type="OrthoDB" id="952271at2759"/>
<evidence type="ECO:0000256" key="5">
    <source>
        <dbReference type="ARBA" id="ARBA00022801"/>
    </source>
</evidence>
<evidence type="ECO:0000256" key="3">
    <source>
        <dbReference type="ARBA" id="ARBA00022670"/>
    </source>
</evidence>
<dbReference type="FunFam" id="3.30.830.10:FF:000012">
    <property type="entry name" value="Protease 3"/>
    <property type="match status" value="1"/>
</dbReference>
<dbReference type="GO" id="GO:0004222">
    <property type="term" value="F:metalloendopeptidase activity"/>
    <property type="evidence" value="ECO:0007669"/>
    <property type="project" value="InterPro"/>
</dbReference>
<organism evidence="13 14">
    <name type="scientific">Candida tropicalis (strain ATCC MYA-3404 / T1)</name>
    <name type="common">Yeast</name>
    <dbReference type="NCBI Taxonomy" id="294747"/>
    <lineage>
        <taxon>Eukaryota</taxon>
        <taxon>Fungi</taxon>
        <taxon>Dikarya</taxon>
        <taxon>Ascomycota</taxon>
        <taxon>Saccharomycotina</taxon>
        <taxon>Pichiomycetes</taxon>
        <taxon>Debaryomycetaceae</taxon>
        <taxon>Candida/Lodderomyces clade</taxon>
        <taxon>Candida</taxon>
    </lineage>
</organism>
<evidence type="ECO:0000256" key="8">
    <source>
        <dbReference type="RuleBase" id="RU004447"/>
    </source>
</evidence>
<keyword evidence="7" id="KW-0482">Metalloprotease</keyword>
<dbReference type="InterPro" id="IPR001431">
    <property type="entry name" value="Pept_M16_Zn_BS"/>
</dbReference>
<dbReference type="GO" id="GO:0005829">
    <property type="term" value="C:cytosol"/>
    <property type="evidence" value="ECO:0007669"/>
    <property type="project" value="TreeGrafter"/>
</dbReference>
<dbReference type="Pfam" id="PF05193">
    <property type="entry name" value="Peptidase_M16_C"/>
    <property type="match status" value="1"/>
</dbReference>
<keyword evidence="5" id="KW-0378">Hydrolase</keyword>
<comment type="similarity">
    <text evidence="2 8">Belongs to the peptidase M16 family.</text>
</comment>
<evidence type="ECO:0000313" key="13">
    <source>
        <dbReference type="EMBL" id="EER30530.1"/>
    </source>
</evidence>
<dbReference type="RefSeq" id="XP_002546451.1">
    <property type="nucleotide sequence ID" value="XM_002546405.1"/>
</dbReference>
<reference evidence="13 14" key="1">
    <citation type="journal article" date="2009" name="Nature">
        <title>Evolution of pathogenicity and sexual reproduction in eight Candida genomes.</title>
        <authorList>
            <person name="Butler G."/>
            <person name="Rasmussen M.D."/>
            <person name="Lin M.F."/>
            <person name="Santos M.A."/>
            <person name="Sakthikumar S."/>
            <person name="Munro C.A."/>
            <person name="Rheinbay E."/>
            <person name="Grabherr M."/>
            <person name="Forche A."/>
            <person name="Reedy J.L."/>
            <person name="Agrafioti I."/>
            <person name="Arnaud M.B."/>
            <person name="Bates S."/>
            <person name="Brown A.J."/>
            <person name="Brunke S."/>
            <person name="Costanzo M.C."/>
            <person name="Fitzpatrick D.A."/>
            <person name="de Groot P.W."/>
            <person name="Harris D."/>
            <person name="Hoyer L.L."/>
            <person name="Hube B."/>
            <person name="Klis F.M."/>
            <person name="Kodira C."/>
            <person name="Lennard N."/>
            <person name="Logue M.E."/>
            <person name="Martin R."/>
            <person name="Neiman A.M."/>
            <person name="Nikolaou E."/>
            <person name="Quail M.A."/>
            <person name="Quinn J."/>
            <person name="Santos M.C."/>
            <person name="Schmitzberger F.F."/>
            <person name="Sherlock G."/>
            <person name="Shah P."/>
            <person name="Silverstein K.A."/>
            <person name="Skrzypek M.S."/>
            <person name="Soll D."/>
            <person name="Staggs R."/>
            <person name="Stansfield I."/>
            <person name="Stumpf M.P."/>
            <person name="Sudbery P.E."/>
            <person name="Srikantha T."/>
            <person name="Zeng Q."/>
            <person name="Berman J."/>
            <person name="Berriman M."/>
            <person name="Heitman J."/>
            <person name="Gow N.A."/>
            <person name="Lorenz M.C."/>
            <person name="Birren B.W."/>
            <person name="Kellis M."/>
            <person name="Cuomo C.A."/>
        </authorList>
    </citation>
    <scope>NUCLEOTIDE SEQUENCE [LARGE SCALE GENOMIC DNA]</scope>
    <source>
        <strain evidence="14">ATCC MYA-3404 / T1</strain>
    </source>
</reference>
<keyword evidence="14" id="KW-1185">Reference proteome</keyword>
<dbReference type="InterPro" id="IPR011765">
    <property type="entry name" value="Pept_M16_N"/>
</dbReference>
<dbReference type="GO" id="GO:0051603">
    <property type="term" value="P:proteolysis involved in protein catabolic process"/>
    <property type="evidence" value="ECO:0007669"/>
    <property type="project" value="TreeGrafter"/>
</dbReference>
<protein>
    <submittedName>
        <fullName evidence="13">Uncharacterized protein</fullName>
    </submittedName>
</protein>
<dbReference type="Pfam" id="PF00675">
    <property type="entry name" value="Peptidase_M16"/>
    <property type="match status" value="1"/>
</dbReference>
<dbReference type="Proteomes" id="UP000002037">
    <property type="component" value="Unassembled WGS sequence"/>
</dbReference>
<feature type="domain" description="Peptidase M16 middle/third" evidence="11">
    <location>
        <begin position="405"/>
        <end position="716"/>
    </location>
</feature>
<keyword evidence="4" id="KW-0479">Metal-binding</keyword>
<dbReference type="eggNOG" id="KOG0959">
    <property type="taxonomic scope" value="Eukaryota"/>
</dbReference>
<dbReference type="GO" id="GO:0046872">
    <property type="term" value="F:metal ion binding"/>
    <property type="evidence" value="ECO:0007669"/>
    <property type="project" value="UniProtKB-KW"/>
</dbReference>
<dbReference type="SUPFAM" id="SSF63411">
    <property type="entry name" value="LuxS/MPP-like metallohydrolase"/>
    <property type="match status" value="3"/>
</dbReference>
<dbReference type="STRING" id="294747.C5MIN6"/>
<comment type="cofactor">
    <cofactor evidence="1">
        <name>Zn(2+)</name>
        <dbReference type="ChEBI" id="CHEBI:29105"/>
    </cofactor>
</comment>
<evidence type="ECO:0000256" key="7">
    <source>
        <dbReference type="ARBA" id="ARBA00023049"/>
    </source>
</evidence>
<dbReference type="InterPro" id="IPR032632">
    <property type="entry name" value="Peptidase_M16_M"/>
</dbReference>
<gene>
    <name evidence="13" type="ORF">CTRG_05929</name>
</gene>
<feature type="domain" description="Coenzyme PQQ synthesis protein F-like C-terminal lobe" evidence="12">
    <location>
        <begin position="827"/>
        <end position="918"/>
    </location>
</feature>
<evidence type="ECO:0000259" key="9">
    <source>
        <dbReference type="Pfam" id="PF00675"/>
    </source>
</evidence>
<dbReference type="InterPro" id="IPR050626">
    <property type="entry name" value="Peptidase_M16"/>
</dbReference>
<dbReference type="Pfam" id="PF22456">
    <property type="entry name" value="PqqF-like_C_4"/>
    <property type="match status" value="1"/>
</dbReference>
<dbReference type="Gene3D" id="3.30.830.10">
    <property type="entry name" value="Metalloenzyme, LuxS/M16 peptidase-like"/>
    <property type="match status" value="4"/>
</dbReference>
<sequence length="1159" mass="133971">MDFFSATTLQTEFKKPLIDKYKSYKLIKLSNGLKTLIISDPTTINSSCALSINSGSFNDPLDIQGLAHLCEHMIFMGSSKFPNANEFFNIVNSLGGNTNAFTMGYLTCFHFEIVMNTIEIEDDFGFNRIFSIFSELFKNPLFNDDYLINEINAVNDEHQLNIVNEDKVLYHGLRLLSNENHPFSKFGTGNKQTLLEHRKKLKSEVVKYFQNNFHSENMNLVLKSNLSLNQLQKLVIAHFSDIPKLSKQSKRLSLKNITKRKSTTSIISDVSMDVFTEFNKILFIKRDGTTRLRLILPLGNRNFYYEGIWCNLIGDETKGSLCSNLKNKKLIESMFAFTQSISRLQNILLIDFHVKDLSKTNEIIESIWEFINQIVYTEKDILLQCLDEYSRVFKYNSYFQQNDLSSMDEVSNLSELLSMDEVSIQDLLLGNHYQSHGGGVGVGVGGGGGGGGINVHDFIYQTRKTFDKNKLNIIILGEKLPKFYSNQPSTIIKDSYYNFEYQILDFDCFPIKEEFPLFYILQHNRFISLTHEELDQLIDDSKKSQLFIPDEQNSQPKLLDYSKNHELWISERNSIDNFITSSIQILISKNSVTNCICMEMFVEKLGELLYSEFYPGELALFSWGIYSNYGICPSLQICICGPIVGYQIFITKFINRVYEIIFYEIRNVGYKKFVILKNKLRQEYEKLQSGDSLQQVLAGSTLLLEHGIFNIEERIDALELMDTSILTNVSKMIEYDFKLTKILISGNIDDEYAFEISKIINKFSNHLKIYLEFPIFPQPSSILLKSGKSYNFTVENRNEFDSNDVVYHYIQICQRQDEFSRSLAHFLAFLMSHDIMYKLRTKKQIGYVVLSGVRYNKQTMGIYIYVSSSSFTCVEIMNEINQYLFEWELELINMTRDELIENIKLFIESLDNSPEGLPQNILYETPPNCHSDNFTNNDSFDLHKNYFEKIVTKNYRFENSKGIEDVNKLWIETIDYDKFIKFFQFTISIKSSLRSTLSIFISSEFGRSIQSSNDSRKQINDLLLENNYHLTNLQIDTLLSDSGNDVYKIIKKLQSSGYNIQLPKSTKPSKLANLLLSRRRSYSNNGNSLSKLQSIAIQKFGDVYSNKDVTIKPTDIVNKLQIHNESTQLVTNNNGCLTTLEKFATRDDETIDDLDMLLY</sequence>
<evidence type="ECO:0000259" key="10">
    <source>
        <dbReference type="Pfam" id="PF05193"/>
    </source>
</evidence>
<feature type="domain" description="Peptidase M16 N-terminal" evidence="9">
    <location>
        <begin position="35"/>
        <end position="160"/>
    </location>
</feature>
<dbReference type="Pfam" id="PF16187">
    <property type="entry name" value="Peptidase_M16_M"/>
    <property type="match status" value="1"/>
</dbReference>
<dbReference type="InterPro" id="IPR054734">
    <property type="entry name" value="PqqF-like_C_4"/>
</dbReference>
<dbReference type="VEuPathDB" id="FungiDB:CTRG_05929"/>
<proteinExistence type="inferred from homology"/>
<feature type="domain" description="Peptidase M16 C-terminal" evidence="10">
    <location>
        <begin position="204"/>
        <end position="376"/>
    </location>
</feature>
<dbReference type="PANTHER" id="PTHR43690">
    <property type="entry name" value="NARDILYSIN"/>
    <property type="match status" value="1"/>
</dbReference>
<name>C5MIN6_CANTT</name>
<dbReference type="InterPro" id="IPR011249">
    <property type="entry name" value="Metalloenz_LuxS/M16"/>
</dbReference>
<keyword evidence="3" id="KW-0645">Protease</keyword>
<dbReference type="InterPro" id="IPR007863">
    <property type="entry name" value="Peptidase_M16_C"/>
</dbReference>
<dbReference type="GO" id="GO:0043171">
    <property type="term" value="P:peptide catabolic process"/>
    <property type="evidence" value="ECO:0007669"/>
    <property type="project" value="TreeGrafter"/>
</dbReference>
<evidence type="ECO:0000256" key="2">
    <source>
        <dbReference type="ARBA" id="ARBA00007261"/>
    </source>
</evidence>
<accession>C5MIN6</accession>
<evidence type="ECO:0000259" key="12">
    <source>
        <dbReference type="Pfam" id="PF22456"/>
    </source>
</evidence>
<keyword evidence="6" id="KW-0862">Zinc</keyword>
<dbReference type="HOGENOM" id="CLU_008088_0_0_1"/>
<dbReference type="KEGG" id="ctp:CTRG_05929"/>
<evidence type="ECO:0000256" key="6">
    <source>
        <dbReference type="ARBA" id="ARBA00022833"/>
    </source>
</evidence>
<evidence type="ECO:0000313" key="14">
    <source>
        <dbReference type="Proteomes" id="UP000002037"/>
    </source>
</evidence>
<dbReference type="EMBL" id="GG692404">
    <property type="protein sequence ID" value="EER30530.1"/>
    <property type="molecule type" value="Genomic_DNA"/>
</dbReference>
<evidence type="ECO:0000256" key="4">
    <source>
        <dbReference type="ARBA" id="ARBA00022723"/>
    </source>
</evidence>
<dbReference type="PANTHER" id="PTHR43690:SF18">
    <property type="entry name" value="INSULIN-DEGRADING ENZYME-RELATED"/>
    <property type="match status" value="1"/>
</dbReference>
<dbReference type="AlphaFoldDB" id="C5MIN6"/>
<dbReference type="GeneID" id="8296045"/>
<evidence type="ECO:0000259" key="11">
    <source>
        <dbReference type="Pfam" id="PF16187"/>
    </source>
</evidence>
<dbReference type="GO" id="GO:0005739">
    <property type="term" value="C:mitochondrion"/>
    <property type="evidence" value="ECO:0007669"/>
    <property type="project" value="TreeGrafter"/>
</dbReference>
<dbReference type="PROSITE" id="PS00143">
    <property type="entry name" value="INSULINASE"/>
    <property type="match status" value="1"/>
</dbReference>
<evidence type="ECO:0000256" key="1">
    <source>
        <dbReference type="ARBA" id="ARBA00001947"/>
    </source>
</evidence>